<dbReference type="OrthoDB" id="2339873at2"/>
<organism evidence="4 5">
    <name type="scientific">Gordonia oryzae</name>
    <dbReference type="NCBI Taxonomy" id="2487349"/>
    <lineage>
        <taxon>Bacteria</taxon>
        <taxon>Bacillati</taxon>
        <taxon>Actinomycetota</taxon>
        <taxon>Actinomycetes</taxon>
        <taxon>Mycobacteriales</taxon>
        <taxon>Gordoniaceae</taxon>
        <taxon>Gordonia</taxon>
    </lineage>
</organism>
<dbReference type="GO" id="GO:0016787">
    <property type="term" value="F:hydrolase activity"/>
    <property type="evidence" value="ECO:0007669"/>
    <property type="project" value="UniProtKB-UniRule"/>
</dbReference>
<dbReference type="Proteomes" id="UP000267536">
    <property type="component" value="Unassembled WGS sequence"/>
</dbReference>
<proteinExistence type="predicted"/>
<dbReference type="RefSeq" id="WP_123931246.1">
    <property type="nucleotide sequence ID" value="NZ_JBPSDP010000010.1"/>
</dbReference>
<dbReference type="SUPFAM" id="SSF52151">
    <property type="entry name" value="FabD/lysophospholipase-like"/>
    <property type="match status" value="1"/>
</dbReference>
<keyword evidence="5" id="KW-1185">Reference proteome</keyword>
<feature type="short sequence motif" description="GXSXG" evidence="2">
    <location>
        <begin position="42"/>
        <end position="46"/>
    </location>
</feature>
<evidence type="ECO:0000313" key="5">
    <source>
        <dbReference type="Proteomes" id="UP000267536"/>
    </source>
</evidence>
<sequence>MTRIGIAIGCGGTIGGAWATAALMALAEELDWDPRNASLLQGTSAGAQIVTQLAGGYSISQLAAMQAGSPPDDVLREHLALTPRTLPPRPSLKLTCPEAVFTRGVGPHAVLSALAPRGRGDTRFLTSLAQHTAGPDGWLAHPGARLVAFEPATGTRMAFGAPDALTATVDEALRASWAVPGWMPPVVIADRTFIDGGVASTASVDLIDPSSLDVLYVIAPMASDANVRAPGLGGMVERTLLRQPMSRVLHHEIAGARAQGLRVIAITPNSEDMAALGWNFMSRGRRQAAFTAALVNARRTVWRTLQAQETSA</sequence>
<feature type="domain" description="PNPLA" evidence="3">
    <location>
        <begin position="7"/>
        <end position="208"/>
    </location>
</feature>
<feature type="active site" description="Proton acceptor" evidence="2">
    <location>
        <position position="195"/>
    </location>
</feature>
<keyword evidence="2" id="KW-0442">Lipid degradation</keyword>
<gene>
    <name evidence="4" type="ORF">EF294_14505</name>
</gene>
<dbReference type="InterPro" id="IPR016035">
    <property type="entry name" value="Acyl_Trfase/lysoPLipase"/>
</dbReference>
<dbReference type="AlphaFoldDB" id="A0A3N4GK53"/>
<evidence type="ECO:0000256" key="1">
    <source>
        <dbReference type="ARBA" id="ARBA00023098"/>
    </source>
</evidence>
<accession>A0A3N4GK53</accession>
<comment type="caution">
    <text evidence="4">The sequence shown here is derived from an EMBL/GenBank/DDBJ whole genome shotgun (WGS) entry which is preliminary data.</text>
</comment>
<feature type="active site" description="Nucleophile" evidence="2">
    <location>
        <position position="44"/>
    </location>
</feature>
<feature type="short sequence motif" description="DGA/G" evidence="2">
    <location>
        <begin position="195"/>
        <end position="197"/>
    </location>
</feature>
<reference evidence="4 5" key="1">
    <citation type="submission" date="2018-11" db="EMBL/GenBank/DDBJ databases">
        <title>Draft genome sequence of Gordonia sp. RS15-1S isolated from rice stems.</title>
        <authorList>
            <person name="Muangham S."/>
        </authorList>
    </citation>
    <scope>NUCLEOTIDE SEQUENCE [LARGE SCALE GENOMIC DNA]</scope>
    <source>
        <strain evidence="4 5">RS15-1S</strain>
    </source>
</reference>
<evidence type="ECO:0000259" key="3">
    <source>
        <dbReference type="PROSITE" id="PS51635"/>
    </source>
</evidence>
<dbReference type="Pfam" id="PF01734">
    <property type="entry name" value="Patatin"/>
    <property type="match status" value="1"/>
</dbReference>
<dbReference type="Gene3D" id="3.40.1090.10">
    <property type="entry name" value="Cytosolic phospholipase A2 catalytic domain"/>
    <property type="match status" value="1"/>
</dbReference>
<keyword evidence="1 2" id="KW-0443">Lipid metabolism</keyword>
<protein>
    <submittedName>
        <fullName evidence="4">Patatin</fullName>
    </submittedName>
</protein>
<dbReference type="GO" id="GO:0016042">
    <property type="term" value="P:lipid catabolic process"/>
    <property type="evidence" value="ECO:0007669"/>
    <property type="project" value="UniProtKB-UniRule"/>
</dbReference>
<name>A0A3N4GK53_9ACTN</name>
<comment type="caution">
    <text evidence="2">Lacks conserved residue(s) required for the propagation of feature annotation.</text>
</comment>
<dbReference type="PROSITE" id="PS51635">
    <property type="entry name" value="PNPLA"/>
    <property type="match status" value="1"/>
</dbReference>
<dbReference type="EMBL" id="RKMH01000010">
    <property type="protein sequence ID" value="RPA59030.1"/>
    <property type="molecule type" value="Genomic_DNA"/>
</dbReference>
<evidence type="ECO:0000313" key="4">
    <source>
        <dbReference type="EMBL" id="RPA59030.1"/>
    </source>
</evidence>
<dbReference type="InterPro" id="IPR002641">
    <property type="entry name" value="PNPLA_dom"/>
</dbReference>
<keyword evidence="2" id="KW-0378">Hydrolase</keyword>
<evidence type="ECO:0000256" key="2">
    <source>
        <dbReference type="PROSITE-ProRule" id="PRU01161"/>
    </source>
</evidence>